<keyword evidence="2" id="KW-1185">Reference proteome</keyword>
<reference evidence="1 2" key="1">
    <citation type="journal article" date="2015" name="Genome Biol.">
        <title>Comparative genomics of Steinernema reveals deeply conserved gene regulatory networks.</title>
        <authorList>
            <person name="Dillman A.R."/>
            <person name="Macchietto M."/>
            <person name="Porter C.F."/>
            <person name="Rogers A."/>
            <person name="Williams B."/>
            <person name="Antoshechkin I."/>
            <person name="Lee M.M."/>
            <person name="Goodwin Z."/>
            <person name="Lu X."/>
            <person name="Lewis E.E."/>
            <person name="Goodrich-Blair H."/>
            <person name="Stock S.P."/>
            <person name="Adams B.J."/>
            <person name="Sternberg P.W."/>
            <person name="Mortazavi A."/>
        </authorList>
    </citation>
    <scope>NUCLEOTIDE SEQUENCE [LARGE SCALE GENOMIC DNA]</scope>
    <source>
        <strain evidence="1 2">ALL</strain>
    </source>
</reference>
<evidence type="ECO:0000313" key="1">
    <source>
        <dbReference type="EMBL" id="TKR96321.1"/>
    </source>
</evidence>
<dbReference type="Proteomes" id="UP000298663">
    <property type="component" value="Unassembled WGS sequence"/>
</dbReference>
<organism evidence="1 2">
    <name type="scientific">Steinernema carpocapsae</name>
    <name type="common">Entomopathogenic nematode</name>
    <dbReference type="NCBI Taxonomy" id="34508"/>
    <lineage>
        <taxon>Eukaryota</taxon>
        <taxon>Metazoa</taxon>
        <taxon>Ecdysozoa</taxon>
        <taxon>Nematoda</taxon>
        <taxon>Chromadorea</taxon>
        <taxon>Rhabditida</taxon>
        <taxon>Tylenchina</taxon>
        <taxon>Panagrolaimomorpha</taxon>
        <taxon>Strongyloidoidea</taxon>
        <taxon>Steinernematidae</taxon>
        <taxon>Steinernema</taxon>
    </lineage>
</organism>
<name>A0A4U5PIU1_STECR</name>
<evidence type="ECO:0008006" key="3">
    <source>
        <dbReference type="Google" id="ProtNLM"/>
    </source>
</evidence>
<sequence length="247" mass="28491">MDNVPFTFIDAVAHLLPKHFLIAFGELESNLWSSVGETHRKKRLDCVLSVETFNGETYSTVLGLDGVTYTLQDYANMNNSYKRVVGLCQYPRTFKKGKDDKAVLKSFLNLGHKINLVFDELYFSDSTKDLFLMPSKGIYMMSTIETTGLFFDWHFENNAILEELWMFTFDCQLKVIESWLNRPNPREITLKSDKEIKSMRSVKAKLVDLGVNQMDCGKDHITAVLMHPQNGAELTILVEFELDDNYW</sequence>
<dbReference type="AlphaFoldDB" id="A0A4U5PIU1"/>
<proteinExistence type="predicted"/>
<accession>A0A4U5PIU1</accession>
<comment type="caution">
    <text evidence="1">The sequence shown here is derived from an EMBL/GenBank/DDBJ whole genome shotgun (WGS) entry which is preliminary data.</text>
</comment>
<protein>
    <recommendedName>
        <fullName evidence="3">F-box associated domain-containing protein</fullName>
    </recommendedName>
</protein>
<gene>
    <name evidence="1" type="ORF">L596_010357</name>
</gene>
<reference evidence="1 2" key="2">
    <citation type="journal article" date="2019" name="G3 (Bethesda)">
        <title>Hybrid Assembly of the Genome of the Entomopathogenic Nematode Steinernema carpocapsae Identifies the X-Chromosome.</title>
        <authorList>
            <person name="Serra L."/>
            <person name="Macchietto M."/>
            <person name="Macias-Munoz A."/>
            <person name="McGill C.J."/>
            <person name="Rodriguez I.M."/>
            <person name="Rodriguez B."/>
            <person name="Murad R."/>
            <person name="Mortazavi A."/>
        </authorList>
    </citation>
    <scope>NUCLEOTIDE SEQUENCE [LARGE SCALE GENOMIC DNA]</scope>
    <source>
        <strain evidence="1 2">ALL</strain>
    </source>
</reference>
<dbReference type="EMBL" id="AZBU02000002">
    <property type="protein sequence ID" value="TKR96321.1"/>
    <property type="molecule type" value="Genomic_DNA"/>
</dbReference>
<evidence type="ECO:0000313" key="2">
    <source>
        <dbReference type="Proteomes" id="UP000298663"/>
    </source>
</evidence>